<dbReference type="EMBL" id="CAADRM010000127">
    <property type="protein sequence ID" value="VFU17082.1"/>
    <property type="molecule type" value="Genomic_DNA"/>
</dbReference>
<evidence type="ECO:0000313" key="1">
    <source>
        <dbReference type="EMBL" id="VFU17082.1"/>
    </source>
</evidence>
<sequence>MITIKKNTLVINPWGGLCNRMQAMDSAIALSLSIGKQLHVLWYKDRTFSCDFSQLFVVPPQIAHLEQISLQTLRGRIRHRLHKAFGPMMYDTFYDNRKIATLNKAHYDYKRLAGQNSIYISTYLNFYPSLQPFRFFKPVAGIRTAVRELTGAFTDNTVGVHIRRSDNRMATQHSPISGFIELMRLELANDPATRFFLATDSPDVEEHLEAIFPDRITIHPKKSLDRNVPEAIQDALVDLLCLAATRKLIGSYWSTFTNAAAAIGGIESVIVHEV</sequence>
<organism evidence="1">
    <name type="scientific">anaerobic digester metagenome</name>
    <dbReference type="NCBI Taxonomy" id="1263854"/>
    <lineage>
        <taxon>unclassified sequences</taxon>
        <taxon>metagenomes</taxon>
        <taxon>ecological metagenomes</taxon>
    </lineage>
</organism>
<dbReference type="Gene3D" id="3.40.50.11350">
    <property type="match status" value="1"/>
</dbReference>
<dbReference type="PANTHER" id="PTHR40743:SF1">
    <property type="entry name" value="POSSIBLE GLYCOSYLTRANSFERASE"/>
    <property type="match status" value="1"/>
</dbReference>
<keyword evidence="1" id="KW-0328">Glycosyltransferase</keyword>
<proteinExistence type="predicted"/>
<dbReference type="GO" id="GO:0016757">
    <property type="term" value="F:glycosyltransferase activity"/>
    <property type="evidence" value="ECO:0007669"/>
    <property type="project" value="UniProtKB-KW"/>
</dbReference>
<protein>
    <submittedName>
        <fullName evidence="1">Putative GDP-fucose protein O-fucosyltransferase</fullName>
    </submittedName>
</protein>
<dbReference type="AlphaFoldDB" id="A0A485M4T2"/>
<reference evidence="1" key="1">
    <citation type="submission" date="2019-03" db="EMBL/GenBank/DDBJ databases">
        <authorList>
            <person name="Hao L."/>
        </authorList>
    </citation>
    <scope>NUCLEOTIDE SEQUENCE</scope>
</reference>
<name>A0A485M4T2_9ZZZZ</name>
<dbReference type="PANTHER" id="PTHR40743">
    <property type="entry name" value="NUCLEOTIDE-DIPHOSPHO-SUGAR TRANSFERASE CONTAINING PROTEIN"/>
    <property type="match status" value="1"/>
</dbReference>
<accession>A0A485M4T2</accession>
<keyword evidence="1" id="KW-0808">Transferase</keyword>
<gene>
    <name evidence="1" type="ORF">SCFA_610002</name>
</gene>